<dbReference type="Proteomes" id="UP000621560">
    <property type="component" value="Unassembled WGS sequence"/>
</dbReference>
<evidence type="ECO:0000313" key="1">
    <source>
        <dbReference type="EMBL" id="MBD2845943.1"/>
    </source>
</evidence>
<dbReference type="EMBL" id="JACXIZ010000020">
    <property type="protein sequence ID" value="MBD2845943.1"/>
    <property type="molecule type" value="Genomic_DNA"/>
</dbReference>
<proteinExistence type="predicted"/>
<reference evidence="1" key="1">
    <citation type="submission" date="2020-09" db="EMBL/GenBank/DDBJ databases">
        <title>A novel bacterium of genus Paenibacillus, isolated from South China Sea.</title>
        <authorList>
            <person name="Huang H."/>
            <person name="Mo K."/>
            <person name="Hu Y."/>
        </authorList>
    </citation>
    <scope>NUCLEOTIDE SEQUENCE</scope>
    <source>
        <strain evidence="1">IB182496</strain>
    </source>
</reference>
<keyword evidence="2" id="KW-1185">Reference proteome</keyword>
<gene>
    <name evidence="1" type="ORF">IDH44_12130</name>
</gene>
<dbReference type="RefSeq" id="WP_190918001.1">
    <property type="nucleotide sequence ID" value="NZ_JACXIZ010000020.1"/>
</dbReference>
<comment type="caution">
    <text evidence="1">The sequence shown here is derived from an EMBL/GenBank/DDBJ whole genome shotgun (WGS) entry which is preliminary data.</text>
</comment>
<dbReference type="AlphaFoldDB" id="A0A927GRW8"/>
<organism evidence="1 2">
    <name type="scientific">Paenibacillus sabuli</name>
    <dbReference type="NCBI Taxonomy" id="2772509"/>
    <lineage>
        <taxon>Bacteria</taxon>
        <taxon>Bacillati</taxon>
        <taxon>Bacillota</taxon>
        <taxon>Bacilli</taxon>
        <taxon>Bacillales</taxon>
        <taxon>Paenibacillaceae</taxon>
        <taxon>Paenibacillus</taxon>
    </lineage>
</organism>
<evidence type="ECO:0000313" key="2">
    <source>
        <dbReference type="Proteomes" id="UP000621560"/>
    </source>
</evidence>
<accession>A0A927GRW8</accession>
<name>A0A927GRW8_9BACL</name>
<sequence length="307" mass="33756">MHLRSDHDLATREGDRVYHELNTDSAASAYPIQRLGRERTAGNVIIDQAYTEPRIGWSAAAQAPDYAYGSLVVLYPEVRNSTFFQPWYSQHGTYEDVWFPVSQENGRWNKTAALQQLRFFPQGDNNGTGENYLAGSRIGLYLNNALGVREVIGPEGASSVTLQVPAGAAGLRVLVTARTNADRLEDELLVEANGDADDSHYAVRRATALDSTHETSATAGRAFGLLPGGHGSAIGVWVRRIGPAAACRDGSAQAHPVRCRRFRRPDRNLRRGVAEYRSRDTAHLQAQVRHALRAGHGVRIAYRPRAC</sequence>
<protein>
    <submittedName>
        <fullName evidence="1">Uncharacterized protein</fullName>
    </submittedName>
</protein>